<feature type="domain" description="M23ase beta-sheet core" evidence="2">
    <location>
        <begin position="206"/>
        <end position="300"/>
    </location>
</feature>
<organism evidence="3 4">
    <name type="scientific">Azospira oryzae</name>
    <dbReference type="NCBI Taxonomy" id="146939"/>
    <lineage>
        <taxon>Bacteria</taxon>
        <taxon>Pseudomonadati</taxon>
        <taxon>Pseudomonadota</taxon>
        <taxon>Betaproteobacteria</taxon>
        <taxon>Rhodocyclales</taxon>
        <taxon>Rhodocyclaceae</taxon>
        <taxon>Azospira</taxon>
    </lineage>
</organism>
<keyword evidence="1" id="KW-1133">Transmembrane helix</keyword>
<evidence type="ECO:0000259" key="2">
    <source>
        <dbReference type="Pfam" id="PF01551"/>
    </source>
</evidence>
<dbReference type="Pfam" id="PF01551">
    <property type="entry name" value="Peptidase_M23"/>
    <property type="match status" value="1"/>
</dbReference>
<dbReference type="Proteomes" id="UP000292136">
    <property type="component" value="Unassembled WGS sequence"/>
</dbReference>
<feature type="transmembrane region" description="Helical" evidence="1">
    <location>
        <begin position="22"/>
        <end position="44"/>
    </location>
</feature>
<dbReference type="InterPro" id="IPR050570">
    <property type="entry name" value="Cell_wall_metabolism_enzyme"/>
</dbReference>
<dbReference type="Gene3D" id="2.70.70.10">
    <property type="entry name" value="Glucose Permease (Domain IIA)"/>
    <property type="match status" value="1"/>
</dbReference>
<dbReference type="RefSeq" id="WP_130459169.1">
    <property type="nucleotide sequence ID" value="NZ_SHKM01000001.1"/>
</dbReference>
<name>A0ABY0IUR1_9RHOO</name>
<dbReference type="CDD" id="cd12797">
    <property type="entry name" value="M23_peptidase"/>
    <property type="match status" value="1"/>
</dbReference>
<dbReference type="SUPFAM" id="SSF51261">
    <property type="entry name" value="Duplicated hybrid motif"/>
    <property type="match status" value="1"/>
</dbReference>
<dbReference type="EMBL" id="SHKM01000001">
    <property type="protein sequence ID" value="RZT90880.1"/>
    <property type="molecule type" value="Genomic_DNA"/>
</dbReference>
<dbReference type="InterPro" id="IPR016047">
    <property type="entry name" value="M23ase_b-sheet_dom"/>
</dbReference>
<keyword evidence="1" id="KW-0472">Membrane</keyword>
<gene>
    <name evidence="3" type="ORF">EV678_1703</name>
</gene>
<protein>
    <submittedName>
        <fullName evidence="3">Peptidase M23-like protein</fullName>
    </submittedName>
</protein>
<evidence type="ECO:0000313" key="3">
    <source>
        <dbReference type="EMBL" id="RZT90880.1"/>
    </source>
</evidence>
<reference evidence="3 4" key="1">
    <citation type="submission" date="2019-02" db="EMBL/GenBank/DDBJ databases">
        <title>Genomic Encyclopedia of Type Strains, Phase IV (KMG-IV): sequencing the most valuable type-strain genomes for metagenomic binning, comparative biology and taxonomic classification.</title>
        <authorList>
            <person name="Goeker M."/>
        </authorList>
    </citation>
    <scope>NUCLEOTIDE SEQUENCE [LARGE SCALE GENOMIC DNA]</scope>
    <source>
        <strain evidence="3 4">DSM 21223</strain>
    </source>
</reference>
<keyword evidence="1" id="KW-0812">Transmembrane</keyword>
<sequence length="314" mass="33914">MHIILVSDRLATTKTVSLTPKVILSLGAGFMVLVLLAAMAFSWLTVHFRLPLVQDLVLAAQRQENQKTQEFMRENLNVMAGRLGEMQAQLLHLDSMGERLSVLAGMKPADKGQLLPVAKGGGQGGPLLPTSLRDTSIKSSDELHRELDRMAALVDQRVDFMRVLENQLMDQRIKKVLLPTTLPIQGAGIGSGFGVRSDPIAGVNAMHEGVDFSAEVGTPVVSAAGGVVVEGSMHPQYGNLIEIDHGNGFSTRYAHLSKINVRVGQLVKRGQLIAATGNTGRSTGPHLHFEVRFQGVAQNPARFLQQGSQLASRH</sequence>
<evidence type="ECO:0000256" key="1">
    <source>
        <dbReference type="SAM" id="Phobius"/>
    </source>
</evidence>
<dbReference type="PANTHER" id="PTHR21666">
    <property type="entry name" value="PEPTIDASE-RELATED"/>
    <property type="match status" value="1"/>
</dbReference>
<comment type="caution">
    <text evidence="3">The sequence shown here is derived from an EMBL/GenBank/DDBJ whole genome shotgun (WGS) entry which is preliminary data.</text>
</comment>
<keyword evidence="4" id="KW-1185">Reference proteome</keyword>
<proteinExistence type="predicted"/>
<dbReference type="PANTHER" id="PTHR21666:SF270">
    <property type="entry name" value="MUREIN HYDROLASE ACTIVATOR ENVC"/>
    <property type="match status" value="1"/>
</dbReference>
<dbReference type="InterPro" id="IPR011055">
    <property type="entry name" value="Dup_hybrid_motif"/>
</dbReference>
<evidence type="ECO:0000313" key="4">
    <source>
        <dbReference type="Proteomes" id="UP000292136"/>
    </source>
</evidence>
<accession>A0ABY0IUR1</accession>